<evidence type="ECO:0000313" key="1">
    <source>
        <dbReference type="EMBL" id="KIJ29166.1"/>
    </source>
</evidence>
<organism evidence="1 2">
    <name type="scientific">Sphaerobolus stellatus (strain SS14)</name>
    <dbReference type="NCBI Taxonomy" id="990650"/>
    <lineage>
        <taxon>Eukaryota</taxon>
        <taxon>Fungi</taxon>
        <taxon>Dikarya</taxon>
        <taxon>Basidiomycota</taxon>
        <taxon>Agaricomycotina</taxon>
        <taxon>Agaricomycetes</taxon>
        <taxon>Phallomycetidae</taxon>
        <taxon>Geastrales</taxon>
        <taxon>Sphaerobolaceae</taxon>
        <taxon>Sphaerobolus</taxon>
    </lineage>
</organism>
<dbReference type="HOGENOM" id="CLU_1836419_0_0_1"/>
<dbReference type="Proteomes" id="UP000054279">
    <property type="component" value="Unassembled WGS sequence"/>
</dbReference>
<gene>
    <name evidence="1" type="ORF">M422DRAFT_269431</name>
</gene>
<dbReference type="AlphaFoldDB" id="A0A0C9UV20"/>
<name>A0A0C9UV20_SPHS4</name>
<accession>A0A0C9UV20</accession>
<proteinExistence type="predicted"/>
<sequence>MLQFMYEDRVISSKKHLTPLSFKSLSALMKKYEENFPEFIASFTNSYSDTPKIIPSVHGMKFCLLKLLGGKQSLVEIRGSEEKPHEFVMDWIGYEVFRERVRALRLEKGYRKKFVLAVDKRAELDKPRSQRRLYLSRSQD</sequence>
<reference evidence="1 2" key="1">
    <citation type="submission" date="2014-06" db="EMBL/GenBank/DDBJ databases">
        <title>Evolutionary Origins and Diversification of the Mycorrhizal Mutualists.</title>
        <authorList>
            <consortium name="DOE Joint Genome Institute"/>
            <consortium name="Mycorrhizal Genomics Consortium"/>
            <person name="Kohler A."/>
            <person name="Kuo A."/>
            <person name="Nagy L.G."/>
            <person name="Floudas D."/>
            <person name="Copeland A."/>
            <person name="Barry K.W."/>
            <person name="Cichocki N."/>
            <person name="Veneault-Fourrey C."/>
            <person name="LaButti K."/>
            <person name="Lindquist E.A."/>
            <person name="Lipzen A."/>
            <person name="Lundell T."/>
            <person name="Morin E."/>
            <person name="Murat C."/>
            <person name="Riley R."/>
            <person name="Ohm R."/>
            <person name="Sun H."/>
            <person name="Tunlid A."/>
            <person name="Henrissat B."/>
            <person name="Grigoriev I.V."/>
            <person name="Hibbett D.S."/>
            <person name="Martin F."/>
        </authorList>
    </citation>
    <scope>NUCLEOTIDE SEQUENCE [LARGE SCALE GENOMIC DNA]</scope>
    <source>
        <strain evidence="1 2">SS14</strain>
    </source>
</reference>
<evidence type="ECO:0000313" key="2">
    <source>
        <dbReference type="Proteomes" id="UP000054279"/>
    </source>
</evidence>
<dbReference type="EMBL" id="KN837288">
    <property type="protein sequence ID" value="KIJ29166.1"/>
    <property type="molecule type" value="Genomic_DNA"/>
</dbReference>
<protein>
    <submittedName>
        <fullName evidence="1">Uncharacterized protein</fullName>
    </submittedName>
</protein>
<keyword evidence="2" id="KW-1185">Reference proteome</keyword>